<reference evidence="1 2" key="1">
    <citation type="journal article" date="2023" name="ACS Omega">
        <title>Identification of the Neoaspergillic Acid Biosynthesis Gene Cluster by Establishing an In Vitro CRISPR-Ribonucleoprotein Genetic System in Aspergillus melleus.</title>
        <authorList>
            <person name="Yuan B."/>
            <person name="Grau M.F."/>
            <person name="Murata R.M."/>
            <person name="Torok T."/>
            <person name="Venkateswaran K."/>
            <person name="Stajich J.E."/>
            <person name="Wang C.C.C."/>
        </authorList>
    </citation>
    <scope>NUCLEOTIDE SEQUENCE [LARGE SCALE GENOMIC DNA]</scope>
    <source>
        <strain evidence="1 2">IMV 1140</strain>
    </source>
</reference>
<name>A0ACC3AM01_9EURO</name>
<proteinExistence type="predicted"/>
<comment type="caution">
    <text evidence="1">The sequence shown here is derived from an EMBL/GenBank/DDBJ whole genome shotgun (WGS) entry which is preliminary data.</text>
</comment>
<gene>
    <name evidence="1" type="ORF">N8T08_002421</name>
</gene>
<dbReference type="Proteomes" id="UP001177260">
    <property type="component" value="Unassembled WGS sequence"/>
</dbReference>
<protein>
    <submittedName>
        <fullName evidence="1">Uncharacterized protein</fullName>
    </submittedName>
</protein>
<evidence type="ECO:0000313" key="1">
    <source>
        <dbReference type="EMBL" id="KAK1138535.1"/>
    </source>
</evidence>
<dbReference type="EMBL" id="JAOPJF010000143">
    <property type="protein sequence ID" value="KAK1138535.1"/>
    <property type="molecule type" value="Genomic_DNA"/>
</dbReference>
<accession>A0ACC3AM01</accession>
<keyword evidence="2" id="KW-1185">Reference proteome</keyword>
<organism evidence="1 2">
    <name type="scientific">Aspergillus melleus</name>
    <dbReference type="NCBI Taxonomy" id="138277"/>
    <lineage>
        <taxon>Eukaryota</taxon>
        <taxon>Fungi</taxon>
        <taxon>Dikarya</taxon>
        <taxon>Ascomycota</taxon>
        <taxon>Pezizomycotina</taxon>
        <taxon>Eurotiomycetes</taxon>
        <taxon>Eurotiomycetidae</taxon>
        <taxon>Eurotiales</taxon>
        <taxon>Aspergillaceae</taxon>
        <taxon>Aspergillus</taxon>
        <taxon>Aspergillus subgen. Circumdati</taxon>
    </lineage>
</organism>
<evidence type="ECO:0000313" key="2">
    <source>
        <dbReference type="Proteomes" id="UP001177260"/>
    </source>
</evidence>
<sequence>MLILREEEVYQILRDLSPEQARRFLDTLSASLIQSSNDKSATRNEVLIHQPPRVHITTKHNNTSLFMPSSDTQSNGIKVIALPARGGTAGATMVLTPAGEISGIVAASNITAFRTALATMSLFANVSHIPKRNIVIFGSGKQVEWHLRLAFLLTTGEIETVSVINRGRKRLDQLEQTVISSLRMAYSSVQFHLVAKEDTAMYDEVLRSCLQSADTIFCCTPSTSPLFAFSGLQLCPKSRFISLIGSYKPHMKEIDTETLLSGDGRVFVDTAEACLEESGELIDAKVLRDALIEIGEYLGGQSTHLPNGSVVLKCVGMGIMDLVSSRLLLEFAEKCGIGQRVLGL</sequence>